<dbReference type="EMBL" id="SOHH01000111">
    <property type="protein sequence ID" value="TFD72124.1"/>
    <property type="molecule type" value="Genomic_DNA"/>
</dbReference>
<keyword evidence="2" id="KW-1185">Reference proteome</keyword>
<dbReference type="OrthoDB" id="833207at2"/>
<name>A0A4R9AX74_9MICO</name>
<reference evidence="1 2" key="1">
    <citation type="submission" date="2019-03" db="EMBL/GenBank/DDBJ databases">
        <title>Genomics of glacier-inhabiting Cryobacterium strains.</title>
        <authorList>
            <person name="Liu Q."/>
            <person name="Xin Y.-H."/>
        </authorList>
    </citation>
    <scope>NUCLEOTIDE SEQUENCE [LARGE SCALE GENOMIC DNA]</scope>
    <source>
        <strain evidence="1 2">Hh4</strain>
    </source>
</reference>
<accession>A0A4R9AX74</accession>
<proteinExistence type="predicted"/>
<dbReference type="Proteomes" id="UP000298313">
    <property type="component" value="Unassembled WGS sequence"/>
</dbReference>
<dbReference type="AlphaFoldDB" id="A0A4R9AX74"/>
<dbReference type="PANTHER" id="PTHR10668:SF105">
    <property type="entry name" value="DEHYDROGENASE-RELATED"/>
    <property type="match status" value="1"/>
</dbReference>
<evidence type="ECO:0000313" key="1">
    <source>
        <dbReference type="EMBL" id="TFD72124.1"/>
    </source>
</evidence>
<evidence type="ECO:0000313" key="2">
    <source>
        <dbReference type="Proteomes" id="UP000298313"/>
    </source>
</evidence>
<organism evidence="1 2">
    <name type="scientific">Cryobacterium fucosi</name>
    <dbReference type="NCBI Taxonomy" id="1259157"/>
    <lineage>
        <taxon>Bacteria</taxon>
        <taxon>Bacillati</taxon>
        <taxon>Actinomycetota</taxon>
        <taxon>Actinomycetes</taxon>
        <taxon>Micrococcales</taxon>
        <taxon>Microbacteriaceae</taxon>
        <taxon>Cryobacterium</taxon>
    </lineage>
</organism>
<sequence length="163" mass="17447">MITAEREVALGRVPEHPFVLVSQPSVLDSTRAPSGRQVLWAYTHVPPGSDADQSEAIVRRIEGFAPGFRDSILATASSTARGMSQIDPNLVGGDILGGQVTLRQLVKRPVLSTRPWKTPVAGLYLCSASTPPGPAVHGMNGWHAATLVLREEFGIREPPPLLP</sequence>
<protein>
    <submittedName>
        <fullName evidence="1">NAD(P)/FAD-dependent oxidoreductase</fullName>
    </submittedName>
</protein>
<dbReference type="PANTHER" id="PTHR10668">
    <property type="entry name" value="PHYTOENE DEHYDROGENASE"/>
    <property type="match status" value="1"/>
</dbReference>
<comment type="caution">
    <text evidence="1">The sequence shown here is derived from an EMBL/GenBank/DDBJ whole genome shotgun (WGS) entry which is preliminary data.</text>
</comment>
<gene>
    <name evidence="1" type="ORF">E3T48_15465</name>
</gene>